<dbReference type="ExpressionAtlas" id="I3T847">
    <property type="expression patterns" value="differential"/>
</dbReference>
<keyword evidence="1" id="KW-1133">Transmembrane helix</keyword>
<reference evidence="2" key="1">
    <citation type="submission" date="2012-05" db="EMBL/GenBank/DDBJ databases">
        <authorList>
            <person name="Krishnakumar V."/>
            <person name="Cheung F."/>
            <person name="Xiao Y."/>
            <person name="Chan A."/>
            <person name="Moskal W.A."/>
            <person name="Town C.D."/>
        </authorList>
    </citation>
    <scope>NUCLEOTIDE SEQUENCE</scope>
</reference>
<proteinExistence type="evidence at transcript level"/>
<dbReference type="EMBL" id="BT148895">
    <property type="protein sequence ID" value="AFK48689.1"/>
    <property type="molecule type" value="mRNA"/>
</dbReference>
<evidence type="ECO:0008006" key="3">
    <source>
        <dbReference type="Google" id="ProtNLM"/>
    </source>
</evidence>
<accession>I3T847</accession>
<evidence type="ECO:0000256" key="1">
    <source>
        <dbReference type="SAM" id="Phobius"/>
    </source>
</evidence>
<keyword evidence="1" id="KW-0812">Transmembrane</keyword>
<feature type="transmembrane region" description="Helical" evidence="1">
    <location>
        <begin position="28"/>
        <end position="44"/>
    </location>
</feature>
<organism evidence="2">
    <name type="scientific">Medicago truncatula</name>
    <name type="common">Barrel medic</name>
    <name type="synonym">Medicago tribuloides</name>
    <dbReference type="NCBI Taxonomy" id="3880"/>
    <lineage>
        <taxon>Eukaryota</taxon>
        <taxon>Viridiplantae</taxon>
        <taxon>Streptophyta</taxon>
        <taxon>Embryophyta</taxon>
        <taxon>Tracheophyta</taxon>
        <taxon>Spermatophyta</taxon>
        <taxon>Magnoliopsida</taxon>
        <taxon>eudicotyledons</taxon>
        <taxon>Gunneridae</taxon>
        <taxon>Pentapetalae</taxon>
        <taxon>rosids</taxon>
        <taxon>fabids</taxon>
        <taxon>Fabales</taxon>
        <taxon>Fabaceae</taxon>
        <taxon>Papilionoideae</taxon>
        <taxon>50 kb inversion clade</taxon>
        <taxon>NPAAA clade</taxon>
        <taxon>Hologalegina</taxon>
        <taxon>IRL clade</taxon>
        <taxon>Trifolieae</taxon>
        <taxon>Medicago</taxon>
    </lineage>
</organism>
<keyword evidence="1" id="KW-0472">Membrane</keyword>
<evidence type="ECO:0000313" key="2">
    <source>
        <dbReference type="EMBL" id="AFK48689.1"/>
    </source>
</evidence>
<protein>
    <recommendedName>
        <fullName evidence="3">Transmembrane protein</fullName>
    </recommendedName>
</protein>
<name>I3T847_MEDTR</name>
<sequence length="62" mass="7240">MKSQNHAKFISFYKNDLFKIFQNNDSHFKVFFALIIFLYTYLHVTNGGNTLGVAVQYTSRNS</sequence>
<dbReference type="AlphaFoldDB" id="I3T847"/>